<dbReference type="RefSeq" id="WP_046990945.1">
    <property type="nucleotide sequence ID" value="NZ_JAIS01000008.1"/>
</dbReference>
<dbReference type="InterPro" id="IPR041657">
    <property type="entry name" value="HTH_17"/>
</dbReference>
<evidence type="ECO:0000259" key="1">
    <source>
        <dbReference type="Pfam" id="PF12728"/>
    </source>
</evidence>
<dbReference type="SUPFAM" id="SSF46955">
    <property type="entry name" value="Putative DNA-binding domain"/>
    <property type="match status" value="1"/>
</dbReference>
<evidence type="ECO:0000313" key="2">
    <source>
        <dbReference type="EMBL" id="KLE02926.1"/>
    </source>
</evidence>
<organism evidence="2 3">
    <name type="scientific">Aliarcobacter butzleri L351</name>
    <dbReference type="NCBI Taxonomy" id="1447259"/>
    <lineage>
        <taxon>Bacteria</taxon>
        <taxon>Pseudomonadati</taxon>
        <taxon>Campylobacterota</taxon>
        <taxon>Epsilonproteobacteria</taxon>
        <taxon>Campylobacterales</taxon>
        <taxon>Arcobacteraceae</taxon>
        <taxon>Aliarcobacter</taxon>
    </lineage>
</organism>
<name>A0A837J8E0_9BACT</name>
<evidence type="ECO:0000313" key="3">
    <source>
        <dbReference type="Proteomes" id="UP000035526"/>
    </source>
</evidence>
<dbReference type="InterPro" id="IPR009061">
    <property type="entry name" value="DNA-bd_dom_put_sf"/>
</dbReference>
<comment type="caution">
    <text evidence="2">The sequence shown here is derived from an EMBL/GenBank/DDBJ whole genome shotgun (WGS) entry which is preliminary data.</text>
</comment>
<dbReference type="EMBL" id="JAIS01000008">
    <property type="protein sequence ID" value="KLE02926.1"/>
    <property type="molecule type" value="Genomic_DNA"/>
</dbReference>
<dbReference type="Proteomes" id="UP000035526">
    <property type="component" value="Unassembled WGS sequence"/>
</dbReference>
<reference evidence="2 3" key="1">
    <citation type="submission" date="2014-01" db="EMBL/GenBank/DDBJ databases">
        <title>Development of a Comparative Genomic Fingerprinting Assay for High Resolution Genotyping of Arcobacter butzleri.</title>
        <authorList>
            <person name="Webb A.L."/>
            <person name="Inglis G.D."/>
            <person name="Kruczkiewicz P."/>
            <person name="Selinger L.B."/>
            <person name="Taboada E.N."/>
        </authorList>
    </citation>
    <scope>NUCLEOTIDE SEQUENCE [LARGE SCALE GENOMIC DNA]</scope>
    <source>
        <strain evidence="2 3">L351</strain>
    </source>
</reference>
<dbReference type="AlphaFoldDB" id="A0A837J8E0"/>
<gene>
    <name evidence="2" type="ORF">AF76_00235</name>
</gene>
<dbReference type="Gene3D" id="1.10.1660.10">
    <property type="match status" value="1"/>
</dbReference>
<protein>
    <recommendedName>
        <fullName evidence="1">Helix-turn-helix domain-containing protein</fullName>
    </recommendedName>
</protein>
<accession>A0A837J8E0</accession>
<dbReference type="Pfam" id="PF12728">
    <property type="entry name" value="HTH_17"/>
    <property type="match status" value="1"/>
</dbReference>
<proteinExistence type="predicted"/>
<sequence length="61" mass="7142">MNDRNKNQTQKYMRVGELSKYLGIGKSTIWLYVRQGKITSKKISSYITLFDVEEVEKALLQ</sequence>
<feature type="domain" description="Helix-turn-helix" evidence="1">
    <location>
        <begin position="12"/>
        <end position="57"/>
    </location>
</feature>